<keyword evidence="8" id="KW-1133">Transmembrane helix</keyword>
<dbReference type="EC" id="2.7.13.3" evidence="2"/>
<keyword evidence="8" id="KW-0812">Transmembrane</keyword>
<feature type="domain" description="Signal transduction histidine kinase subgroup 2 dimerisation and phosphoacceptor" evidence="9">
    <location>
        <begin position="375"/>
        <end position="447"/>
    </location>
</feature>
<evidence type="ECO:0000256" key="3">
    <source>
        <dbReference type="ARBA" id="ARBA00022553"/>
    </source>
</evidence>
<name>A0A3L9YA28_9RHOB</name>
<keyword evidence="8" id="KW-0472">Membrane</keyword>
<keyword evidence="3" id="KW-0597">Phosphoprotein</keyword>
<evidence type="ECO:0000256" key="5">
    <source>
        <dbReference type="ARBA" id="ARBA00022741"/>
    </source>
</evidence>
<dbReference type="Pfam" id="PF07568">
    <property type="entry name" value="HisKA_2"/>
    <property type="match status" value="1"/>
</dbReference>
<evidence type="ECO:0000256" key="8">
    <source>
        <dbReference type="SAM" id="Phobius"/>
    </source>
</evidence>
<keyword evidence="4" id="KW-0808">Transferase</keyword>
<protein>
    <recommendedName>
        <fullName evidence="2">histidine kinase</fullName>
        <ecNumber evidence="2">2.7.13.3</ecNumber>
    </recommendedName>
</protein>
<proteinExistence type="predicted"/>
<dbReference type="Proteomes" id="UP000281343">
    <property type="component" value="Unassembled WGS sequence"/>
</dbReference>
<organism evidence="10 11">
    <name type="scientific">Rhodophyticola porphyridii</name>
    <dbReference type="NCBI Taxonomy" id="1852017"/>
    <lineage>
        <taxon>Bacteria</taxon>
        <taxon>Pseudomonadati</taxon>
        <taxon>Pseudomonadota</taxon>
        <taxon>Alphaproteobacteria</taxon>
        <taxon>Rhodobacterales</taxon>
        <taxon>Roseobacteraceae</taxon>
        <taxon>Rhodophyticola</taxon>
    </lineage>
</organism>
<evidence type="ECO:0000313" key="11">
    <source>
        <dbReference type="Proteomes" id="UP000281343"/>
    </source>
</evidence>
<keyword evidence="7" id="KW-0067">ATP-binding</keyword>
<keyword evidence="6 10" id="KW-0418">Kinase</keyword>
<evidence type="ECO:0000256" key="2">
    <source>
        <dbReference type="ARBA" id="ARBA00012438"/>
    </source>
</evidence>
<dbReference type="GO" id="GO:0004673">
    <property type="term" value="F:protein histidine kinase activity"/>
    <property type="evidence" value="ECO:0007669"/>
    <property type="project" value="UniProtKB-EC"/>
</dbReference>
<keyword evidence="11" id="KW-1185">Reference proteome</keyword>
<dbReference type="InterPro" id="IPR011495">
    <property type="entry name" value="Sig_transdc_His_kin_sub2_dim/P"/>
</dbReference>
<dbReference type="SUPFAM" id="SSF55874">
    <property type="entry name" value="ATPase domain of HSP90 chaperone/DNA topoisomerase II/histidine kinase"/>
    <property type="match status" value="1"/>
</dbReference>
<accession>A0A3L9YA28</accession>
<evidence type="ECO:0000256" key="1">
    <source>
        <dbReference type="ARBA" id="ARBA00000085"/>
    </source>
</evidence>
<dbReference type="PANTHER" id="PTHR41523:SF8">
    <property type="entry name" value="ETHYLENE RESPONSE SENSOR PROTEIN"/>
    <property type="match status" value="1"/>
</dbReference>
<dbReference type="Gene3D" id="3.30.450.20">
    <property type="entry name" value="PAS domain"/>
    <property type="match status" value="1"/>
</dbReference>
<feature type="transmembrane region" description="Helical" evidence="8">
    <location>
        <begin position="252"/>
        <end position="269"/>
    </location>
</feature>
<dbReference type="Gene3D" id="3.30.565.10">
    <property type="entry name" value="Histidine kinase-like ATPase, C-terminal domain"/>
    <property type="match status" value="1"/>
</dbReference>
<evidence type="ECO:0000256" key="4">
    <source>
        <dbReference type="ARBA" id="ARBA00022679"/>
    </source>
</evidence>
<dbReference type="InterPro" id="IPR036890">
    <property type="entry name" value="HATPase_C_sf"/>
</dbReference>
<evidence type="ECO:0000256" key="7">
    <source>
        <dbReference type="ARBA" id="ARBA00022840"/>
    </source>
</evidence>
<evidence type="ECO:0000259" key="9">
    <source>
        <dbReference type="Pfam" id="PF07568"/>
    </source>
</evidence>
<comment type="caution">
    <text evidence="10">The sequence shown here is derived from an EMBL/GenBank/DDBJ whole genome shotgun (WGS) entry which is preliminary data.</text>
</comment>
<dbReference type="RefSeq" id="WP_121897018.1">
    <property type="nucleotide sequence ID" value="NZ_RCNT01000002.1"/>
</dbReference>
<keyword evidence="5" id="KW-0547">Nucleotide-binding</keyword>
<gene>
    <name evidence="10" type="ORF">D9R08_05465</name>
</gene>
<reference evidence="10 11" key="1">
    <citation type="submission" date="2018-10" db="EMBL/GenBank/DDBJ databases">
        <authorList>
            <person name="Jung H.S."/>
            <person name="Jeon C.O."/>
        </authorList>
    </citation>
    <scope>NUCLEOTIDE SEQUENCE [LARGE SCALE GENOMIC DNA]</scope>
    <source>
        <strain evidence="10 11">MA-7-27</strain>
    </source>
</reference>
<dbReference type="OrthoDB" id="9767435at2"/>
<comment type="catalytic activity">
    <reaction evidence="1">
        <text>ATP + protein L-histidine = ADP + protein N-phospho-L-histidine.</text>
        <dbReference type="EC" id="2.7.13.3"/>
    </reaction>
</comment>
<feature type="transmembrane region" description="Helical" evidence="8">
    <location>
        <begin position="281"/>
        <end position="304"/>
    </location>
</feature>
<feature type="transmembrane region" description="Helical" evidence="8">
    <location>
        <begin position="15"/>
        <end position="36"/>
    </location>
</feature>
<evidence type="ECO:0000313" key="10">
    <source>
        <dbReference type="EMBL" id="RMA43083.1"/>
    </source>
</evidence>
<dbReference type="EMBL" id="RCNT01000002">
    <property type="protein sequence ID" value="RMA43083.1"/>
    <property type="molecule type" value="Genomic_DNA"/>
</dbReference>
<sequence length="578" mass="63369">MPDRKDDQRPVSGRLRFRVAALLALALLPIGILGVVQTRSLAIEAQTSSELSLLALTERATFGERQVLERAVGTAEALAPFLELIRDDPEACRSYLDDYVGLSPRYSFVGFVPVSGLVTCSSADRTVDFSGDPLLQTRMNAPRLYIDLIESPAVSVSSVINVMFPTYEGTDFAGFMSISFSTETLAARGDRVADMRPDSVVTFNAEGVILSTESSAEGDPISLPRSVTLEDLATRRPDETFIDLSQSGEERIFAVVPVVPGVVYALAGWPREAFRLGGGMLPLPTAAFPLMMWVASLFVAYIAVDRLVGRYVRGLSDQMRTFARDRRIPKTAVSSGAAQELQDLETSFVQMAFALLDDEAQMEDALREKNVLLKEVHHRVKNNLQMISSIMNMNMRTAEHPETRAVLRQLQDRILGLSTVHRNLYMAENLSRTNAGELMKELLNKVFAVGAAPGSNLHIEMDFDDVILFPDQAVPLSMLATELGTNALKHAGAAEGESPWIRVSLKQPEPGKAVFVFRNSIGPEAMTKDAESSGLGLRLVRAFASQLSAVVETTDTNNEYKVVTSFDLEDFDPEPREG</sequence>
<dbReference type="PANTHER" id="PTHR41523">
    <property type="entry name" value="TWO-COMPONENT SYSTEM SENSOR PROTEIN"/>
    <property type="match status" value="1"/>
</dbReference>
<dbReference type="AlphaFoldDB" id="A0A3L9YA28"/>
<evidence type="ECO:0000256" key="6">
    <source>
        <dbReference type="ARBA" id="ARBA00022777"/>
    </source>
</evidence>
<dbReference type="GO" id="GO:0005524">
    <property type="term" value="F:ATP binding"/>
    <property type="evidence" value="ECO:0007669"/>
    <property type="project" value="UniProtKB-KW"/>
</dbReference>